<keyword evidence="3 8" id="KW-0560">Oxidoreductase</keyword>
<dbReference type="InterPro" id="IPR036661">
    <property type="entry name" value="Luciferase-like_sf"/>
</dbReference>
<dbReference type="SUPFAM" id="SSF51679">
    <property type="entry name" value="Bacterial luciferase-like"/>
    <property type="match status" value="1"/>
</dbReference>
<dbReference type="PIRSF" id="PIRSF000337">
    <property type="entry name" value="NTA_MOA"/>
    <property type="match status" value="1"/>
</dbReference>
<protein>
    <submittedName>
        <fullName evidence="8">NtaA/DmoA family FMN-dependent monooxygenase</fullName>
        <ecNumber evidence="8">1.14.-.-</ecNumber>
    </submittedName>
</protein>
<keyword evidence="1 6" id="KW-0285">Flavoprotein</keyword>
<dbReference type="GO" id="GO:0016705">
    <property type="term" value="F:oxidoreductase activity, acting on paired donors, with incorporation or reduction of molecular oxygen"/>
    <property type="evidence" value="ECO:0007669"/>
    <property type="project" value="InterPro"/>
</dbReference>
<dbReference type="InterPro" id="IPR016215">
    <property type="entry name" value="NTA_MOA"/>
</dbReference>
<dbReference type="InterPro" id="IPR011251">
    <property type="entry name" value="Luciferase-like_dom"/>
</dbReference>
<dbReference type="GO" id="GO:0004497">
    <property type="term" value="F:monooxygenase activity"/>
    <property type="evidence" value="ECO:0007669"/>
    <property type="project" value="UniProtKB-KW"/>
</dbReference>
<evidence type="ECO:0000256" key="3">
    <source>
        <dbReference type="ARBA" id="ARBA00023002"/>
    </source>
</evidence>
<comment type="similarity">
    <text evidence="5">Belongs to the NtaA/SnaA/DszA monooxygenase family.</text>
</comment>
<feature type="binding site" evidence="6">
    <location>
        <position position="228"/>
    </location>
    <ligand>
        <name>FMN</name>
        <dbReference type="ChEBI" id="CHEBI:58210"/>
    </ligand>
</feature>
<evidence type="ECO:0000313" key="9">
    <source>
        <dbReference type="Proteomes" id="UP001139485"/>
    </source>
</evidence>
<sequence>MGSSQRMRLAWFVNYLVPGWNIPWSGNAGAEWMNGDFYVDMARRLDAAGFDAMMLEDGNYLSDAYGGTFEAELKHTVRGPKNDPLPLLPVLAAATERLGFIATMSSSFYQPFLLARLVTTLDHLTGGRVGWNVVTSSSPLAAQQFGMDALPDHDERYLIAEELVDVVKKLWRSWDRDAVVMDRATGTYVDHEKVRPIHHHGTYFDVRGPLNALPPLQDLPPIFQAGGSPTGREFAARSADVIVSSAKGIDDMREYRAEVRRRAELNGRNPDDIKILFMISPFLEESDELARRRREERLAITDERAERRLLMMSDEIDFSQFPLDQPFPTDLSTNGSQSLLKQFAQWAGDRPLREAAAGDEFEAFPAFGTPETVADEMEHAFREVGGDGYLIFAGGGGMLTRRYVDQVCEGLVPELRRRGLVWDAPPAGLGLNQRLACDEPAPDQRSAASA</sequence>
<dbReference type="Pfam" id="PF00296">
    <property type="entry name" value="Bac_luciferase"/>
    <property type="match status" value="1"/>
</dbReference>
<dbReference type="Proteomes" id="UP001139485">
    <property type="component" value="Unassembled WGS sequence"/>
</dbReference>
<dbReference type="Gene3D" id="3.20.20.30">
    <property type="entry name" value="Luciferase-like domain"/>
    <property type="match status" value="1"/>
</dbReference>
<keyword evidence="9" id="KW-1185">Reference proteome</keyword>
<proteinExistence type="inferred from homology"/>
<evidence type="ECO:0000256" key="4">
    <source>
        <dbReference type="ARBA" id="ARBA00023033"/>
    </source>
</evidence>
<comment type="caution">
    <text evidence="8">The sequence shown here is derived from an EMBL/GenBank/DDBJ whole genome shotgun (WGS) entry which is preliminary data.</text>
</comment>
<evidence type="ECO:0000313" key="8">
    <source>
        <dbReference type="EMBL" id="MCM0622691.1"/>
    </source>
</evidence>
<feature type="domain" description="Luciferase-like" evidence="7">
    <location>
        <begin position="33"/>
        <end position="387"/>
    </location>
</feature>
<dbReference type="EMBL" id="JAMOIL010000044">
    <property type="protein sequence ID" value="MCM0622691.1"/>
    <property type="molecule type" value="Genomic_DNA"/>
</dbReference>
<dbReference type="InterPro" id="IPR051260">
    <property type="entry name" value="Diverse_substr_monoxygenases"/>
</dbReference>
<dbReference type="EC" id="1.14.-.-" evidence="8"/>
<dbReference type="PANTHER" id="PTHR30011:SF16">
    <property type="entry name" value="C2H2 FINGER DOMAIN TRANSCRIPTION FACTOR (EUROFUNG)-RELATED"/>
    <property type="match status" value="1"/>
</dbReference>
<keyword evidence="2 6" id="KW-0288">FMN</keyword>
<name>A0A9X2DB46_9ACTN</name>
<dbReference type="AlphaFoldDB" id="A0A9X2DB46"/>
<accession>A0A9X2DB46</accession>
<reference evidence="8" key="1">
    <citation type="submission" date="2022-05" db="EMBL/GenBank/DDBJ databases">
        <authorList>
            <person name="Tuo L."/>
        </authorList>
    </citation>
    <scope>NUCLEOTIDE SEQUENCE</scope>
    <source>
        <strain evidence="8">BSK12Z-4</strain>
    </source>
</reference>
<feature type="binding site" evidence="6">
    <location>
        <position position="103"/>
    </location>
    <ligand>
        <name>FMN</name>
        <dbReference type="ChEBI" id="CHEBI:58210"/>
    </ligand>
</feature>
<evidence type="ECO:0000259" key="7">
    <source>
        <dbReference type="Pfam" id="PF00296"/>
    </source>
</evidence>
<gene>
    <name evidence="8" type="ORF">M8330_20585</name>
</gene>
<evidence type="ECO:0000256" key="1">
    <source>
        <dbReference type="ARBA" id="ARBA00022630"/>
    </source>
</evidence>
<evidence type="ECO:0000256" key="2">
    <source>
        <dbReference type="ARBA" id="ARBA00022643"/>
    </source>
</evidence>
<evidence type="ECO:0000256" key="5">
    <source>
        <dbReference type="ARBA" id="ARBA00033748"/>
    </source>
</evidence>
<feature type="binding site" evidence="6">
    <location>
        <position position="57"/>
    </location>
    <ligand>
        <name>FMN</name>
        <dbReference type="ChEBI" id="CHEBI:58210"/>
    </ligand>
</feature>
<feature type="binding site" evidence="6">
    <location>
        <position position="153"/>
    </location>
    <ligand>
        <name>FMN</name>
        <dbReference type="ChEBI" id="CHEBI:58210"/>
    </ligand>
</feature>
<feature type="binding site" evidence="6">
    <location>
        <position position="157"/>
    </location>
    <ligand>
        <name>FMN</name>
        <dbReference type="ChEBI" id="CHEBI:58210"/>
    </ligand>
</feature>
<keyword evidence="4 8" id="KW-0503">Monooxygenase</keyword>
<dbReference type="RefSeq" id="WP_250828861.1">
    <property type="nucleotide sequence ID" value="NZ_JAMOIL010000044.1"/>
</dbReference>
<evidence type="ECO:0000256" key="6">
    <source>
        <dbReference type="PIRSR" id="PIRSR000337-1"/>
    </source>
</evidence>
<dbReference type="PANTHER" id="PTHR30011">
    <property type="entry name" value="ALKANESULFONATE MONOOXYGENASE-RELATED"/>
    <property type="match status" value="1"/>
</dbReference>
<dbReference type="NCBIfam" id="TIGR03860">
    <property type="entry name" value="FMN_nitrolo"/>
    <property type="match status" value="1"/>
</dbReference>
<organism evidence="8 9">
    <name type="scientific">Nocardioides bruguierae</name>
    <dbReference type="NCBI Taxonomy" id="2945102"/>
    <lineage>
        <taxon>Bacteria</taxon>
        <taxon>Bacillati</taxon>
        <taxon>Actinomycetota</taxon>
        <taxon>Actinomycetes</taxon>
        <taxon>Propionibacteriales</taxon>
        <taxon>Nocardioidaceae</taxon>
        <taxon>Nocardioides</taxon>
    </lineage>
</organism>